<accession>A0A5C2SEL5</accession>
<dbReference type="Proteomes" id="UP000313359">
    <property type="component" value="Unassembled WGS sequence"/>
</dbReference>
<proteinExistence type="predicted"/>
<organism evidence="2 3">
    <name type="scientific">Lentinus tigrinus ALCF2SS1-6</name>
    <dbReference type="NCBI Taxonomy" id="1328759"/>
    <lineage>
        <taxon>Eukaryota</taxon>
        <taxon>Fungi</taxon>
        <taxon>Dikarya</taxon>
        <taxon>Basidiomycota</taxon>
        <taxon>Agaricomycotina</taxon>
        <taxon>Agaricomycetes</taxon>
        <taxon>Polyporales</taxon>
        <taxon>Polyporaceae</taxon>
        <taxon>Lentinus</taxon>
    </lineage>
</organism>
<evidence type="ECO:0000256" key="1">
    <source>
        <dbReference type="SAM" id="MobiDB-lite"/>
    </source>
</evidence>
<evidence type="ECO:0000313" key="2">
    <source>
        <dbReference type="EMBL" id="RPD59766.1"/>
    </source>
</evidence>
<keyword evidence="3" id="KW-1185">Reference proteome</keyword>
<name>A0A5C2SEL5_9APHY</name>
<gene>
    <name evidence="2" type="ORF">L227DRAFT_575760</name>
</gene>
<feature type="compositionally biased region" description="Polar residues" evidence="1">
    <location>
        <begin position="50"/>
        <end position="63"/>
    </location>
</feature>
<dbReference type="EMBL" id="ML122268">
    <property type="protein sequence ID" value="RPD59766.1"/>
    <property type="molecule type" value="Genomic_DNA"/>
</dbReference>
<feature type="region of interest" description="Disordered" evidence="1">
    <location>
        <begin position="49"/>
        <end position="81"/>
    </location>
</feature>
<evidence type="ECO:0000313" key="3">
    <source>
        <dbReference type="Proteomes" id="UP000313359"/>
    </source>
</evidence>
<sequence>MHITRSVHRRSKPHSLSSALGVDIAGLAPVQALVSPLVVTVDGTRPASVVINQPSHSQASNGTPLPHPGPHDWPSSSRTHE</sequence>
<dbReference type="AlphaFoldDB" id="A0A5C2SEL5"/>
<protein>
    <submittedName>
        <fullName evidence="2">Uncharacterized protein</fullName>
    </submittedName>
</protein>
<reference evidence="2" key="1">
    <citation type="journal article" date="2018" name="Genome Biol. Evol.">
        <title>Genomics and development of Lentinus tigrinus, a white-rot wood-decaying mushroom with dimorphic fruiting bodies.</title>
        <authorList>
            <person name="Wu B."/>
            <person name="Xu Z."/>
            <person name="Knudson A."/>
            <person name="Carlson A."/>
            <person name="Chen N."/>
            <person name="Kovaka S."/>
            <person name="LaButti K."/>
            <person name="Lipzen A."/>
            <person name="Pennachio C."/>
            <person name="Riley R."/>
            <person name="Schakwitz W."/>
            <person name="Umezawa K."/>
            <person name="Ohm R.A."/>
            <person name="Grigoriev I.V."/>
            <person name="Nagy L.G."/>
            <person name="Gibbons J."/>
            <person name="Hibbett D."/>
        </authorList>
    </citation>
    <scope>NUCLEOTIDE SEQUENCE [LARGE SCALE GENOMIC DNA]</scope>
    <source>
        <strain evidence="2">ALCF2SS1-6</strain>
    </source>
</reference>